<evidence type="ECO:0000259" key="2">
    <source>
        <dbReference type="Pfam" id="PF06439"/>
    </source>
</evidence>
<evidence type="ECO:0000313" key="3">
    <source>
        <dbReference type="EMBL" id="TMU57520.1"/>
    </source>
</evidence>
<dbReference type="Gene3D" id="2.60.120.560">
    <property type="entry name" value="Exo-inulinase, domain 1"/>
    <property type="match status" value="1"/>
</dbReference>
<organism evidence="3 4">
    <name type="scientific">Flagellimonas algicola</name>
    <dbReference type="NCBI Taxonomy" id="2583815"/>
    <lineage>
        <taxon>Bacteria</taxon>
        <taxon>Pseudomonadati</taxon>
        <taxon>Bacteroidota</taxon>
        <taxon>Flavobacteriia</taxon>
        <taxon>Flavobacteriales</taxon>
        <taxon>Flavobacteriaceae</taxon>
        <taxon>Flagellimonas</taxon>
    </lineage>
</organism>
<accession>A0ABY2WRZ4</accession>
<protein>
    <submittedName>
        <fullName evidence="3">DUF1080 domain-containing protein</fullName>
    </submittedName>
</protein>
<dbReference type="Pfam" id="PF06439">
    <property type="entry name" value="3keto-disac_hyd"/>
    <property type="match status" value="1"/>
</dbReference>
<feature type="signal peptide" evidence="1">
    <location>
        <begin position="1"/>
        <end position="24"/>
    </location>
</feature>
<proteinExistence type="predicted"/>
<feature type="chain" id="PRO_5045542481" evidence="1">
    <location>
        <begin position="25"/>
        <end position="227"/>
    </location>
</feature>
<evidence type="ECO:0000256" key="1">
    <source>
        <dbReference type="SAM" id="SignalP"/>
    </source>
</evidence>
<dbReference type="InterPro" id="IPR010496">
    <property type="entry name" value="AL/BT2_dom"/>
</dbReference>
<dbReference type="Proteomes" id="UP000751614">
    <property type="component" value="Unassembled WGS sequence"/>
</dbReference>
<name>A0ABY2WRZ4_9FLAO</name>
<keyword evidence="1" id="KW-0732">Signal</keyword>
<gene>
    <name evidence="3" type="ORF">FGG15_08250</name>
</gene>
<dbReference type="RefSeq" id="WP_138835098.1">
    <property type="nucleotide sequence ID" value="NZ_VCNI01000001.1"/>
</dbReference>
<reference evidence="3 4" key="1">
    <citation type="submission" date="2019-05" db="EMBL/GenBank/DDBJ databases">
        <title>Flagellimonas sp. AsT0115, sp. nov., isolated from a marine red algae, Asparagopsis taxiformis.</title>
        <authorList>
            <person name="Kim J."/>
            <person name="Jeong S.E."/>
            <person name="Jeon C.O."/>
        </authorList>
    </citation>
    <scope>NUCLEOTIDE SEQUENCE [LARGE SCALE GENOMIC DNA]</scope>
    <source>
        <strain evidence="3 4">AsT0115</strain>
    </source>
</reference>
<keyword evidence="4" id="KW-1185">Reference proteome</keyword>
<sequence length="227" mass="24920">MATLGRIISLGILCCFFAQFPCNAQKQATKDEGFVELFNDKNLDGWIGNKQSYRVENGYIVVDPSGGGSGGNLLTEDEYGDFVFRFEFQLTPGANNGLGIHAPLEGDVAYLGKELQILDNTAEKYANLQPYQYHGSVYGLIPAKRGFLKSVGEWNVQEVTVNGPKVKVVLNGTIIVDGDLQEATKNGTMDKKDHPGLKRNVGHIGFLGHGDVVRFRNIKIKELPSKK</sequence>
<comment type="caution">
    <text evidence="3">The sequence shown here is derived from an EMBL/GenBank/DDBJ whole genome shotgun (WGS) entry which is preliminary data.</text>
</comment>
<evidence type="ECO:0000313" key="4">
    <source>
        <dbReference type="Proteomes" id="UP000751614"/>
    </source>
</evidence>
<dbReference type="EMBL" id="VCNI01000001">
    <property type="protein sequence ID" value="TMU57520.1"/>
    <property type="molecule type" value="Genomic_DNA"/>
</dbReference>
<feature type="domain" description="3-keto-alpha-glucoside-1,2-lyase/3-keto-2-hydroxy-glucal hydratase" evidence="2">
    <location>
        <begin position="33"/>
        <end position="221"/>
    </location>
</feature>